<evidence type="ECO:0000256" key="1">
    <source>
        <dbReference type="SAM" id="MobiDB-lite"/>
    </source>
</evidence>
<proteinExistence type="predicted"/>
<reference evidence="2" key="1">
    <citation type="submission" date="2023-03" db="EMBL/GenBank/DDBJ databases">
        <title>Massive genome expansion in bonnet fungi (Mycena s.s.) driven by repeated elements and novel gene families across ecological guilds.</title>
        <authorList>
            <consortium name="Lawrence Berkeley National Laboratory"/>
            <person name="Harder C.B."/>
            <person name="Miyauchi S."/>
            <person name="Viragh M."/>
            <person name="Kuo A."/>
            <person name="Thoen E."/>
            <person name="Andreopoulos B."/>
            <person name="Lu D."/>
            <person name="Skrede I."/>
            <person name="Drula E."/>
            <person name="Henrissat B."/>
            <person name="Morin E."/>
            <person name="Kohler A."/>
            <person name="Barry K."/>
            <person name="LaButti K."/>
            <person name="Morin E."/>
            <person name="Salamov A."/>
            <person name="Lipzen A."/>
            <person name="Mereny Z."/>
            <person name="Hegedus B."/>
            <person name="Baldrian P."/>
            <person name="Stursova M."/>
            <person name="Weitz H."/>
            <person name="Taylor A."/>
            <person name="Grigoriev I.V."/>
            <person name="Nagy L.G."/>
            <person name="Martin F."/>
            <person name="Kauserud H."/>
        </authorList>
    </citation>
    <scope>NUCLEOTIDE SEQUENCE</scope>
    <source>
        <strain evidence="2">CBHHK002</strain>
    </source>
</reference>
<gene>
    <name evidence="2" type="ORF">DFH08DRAFT_1028819</name>
</gene>
<dbReference type="EMBL" id="JARIHO010000045">
    <property type="protein sequence ID" value="KAJ7323912.1"/>
    <property type="molecule type" value="Genomic_DNA"/>
</dbReference>
<organism evidence="2 3">
    <name type="scientific">Mycena albidolilacea</name>
    <dbReference type="NCBI Taxonomy" id="1033008"/>
    <lineage>
        <taxon>Eukaryota</taxon>
        <taxon>Fungi</taxon>
        <taxon>Dikarya</taxon>
        <taxon>Basidiomycota</taxon>
        <taxon>Agaricomycotina</taxon>
        <taxon>Agaricomycetes</taxon>
        <taxon>Agaricomycetidae</taxon>
        <taxon>Agaricales</taxon>
        <taxon>Marasmiineae</taxon>
        <taxon>Mycenaceae</taxon>
        <taxon>Mycena</taxon>
    </lineage>
</organism>
<name>A0AAD6ZJI9_9AGAR</name>
<sequence length="177" mass="17697">MTPKSMASGSNSSSSSHSSSSNGKVSSQQGAGGTGRAPRSLTAPNRVGISCYFTIIFGQHGSPMKTAIFLATLAALLLSARAQNSCTAVAYLGQAPAGGGSCTGQELGDASMNGAGFGACDEVTNGACVLTESSEGDCVIHLYSDSSCATPITGGNTITCGDPFENVNFNSFQVECA</sequence>
<dbReference type="Proteomes" id="UP001218218">
    <property type="component" value="Unassembled WGS sequence"/>
</dbReference>
<evidence type="ECO:0000313" key="2">
    <source>
        <dbReference type="EMBL" id="KAJ7323912.1"/>
    </source>
</evidence>
<keyword evidence="3" id="KW-1185">Reference proteome</keyword>
<feature type="compositionally biased region" description="Low complexity" evidence="1">
    <location>
        <begin position="1"/>
        <end position="27"/>
    </location>
</feature>
<dbReference type="AlphaFoldDB" id="A0AAD6ZJI9"/>
<protein>
    <submittedName>
        <fullName evidence="2">Uncharacterized protein</fullName>
    </submittedName>
</protein>
<feature type="region of interest" description="Disordered" evidence="1">
    <location>
        <begin position="1"/>
        <end position="41"/>
    </location>
</feature>
<accession>A0AAD6ZJI9</accession>
<evidence type="ECO:0000313" key="3">
    <source>
        <dbReference type="Proteomes" id="UP001218218"/>
    </source>
</evidence>
<comment type="caution">
    <text evidence="2">The sequence shown here is derived from an EMBL/GenBank/DDBJ whole genome shotgun (WGS) entry which is preliminary data.</text>
</comment>